<accession>A0A511JPC5</accession>
<dbReference type="AlphaFoldDB" id="A0A511JPC5"/>
<keyword evidence="3" id="KW-1185">Reference proteome</keyword>
<evidence type="ECO:0000313" key="3">
    <source>
        <dbReference type="Proteomes" id="UP000321049"/>
    </source>
</evidence>
<dbReference type="Proteomes" id="UP000321049">
    <property type="component" value="Unassembled WGS sequence"/>
</dbReference>
<dbReference type="OrthoDB" id="10013538at2"/>
<comment type="caution">
    <text evidence="2">The sequence shown here is derived from an EMBL/GenBank/DDBJ whole genome shotgun (WGS) entry which is preliminary data.</text>
</comment>
<organism evidence="2 3">
    <name type="scientific">Cellulomonas terrae</name>
    <dbReference type="NCBI Taxonomy" id="311234"/>
    <lineage>
        <taxon>Bacteria</taxon>
        <taxon>Bacillati</taxon>
        <taxon>Actinomycetota</taxon>
        <taxon>Actinomycetes</taxon>
        <taxon>Micrococcales</taxon>
        <taxon>Cellulomonadaceae</taxon>
        <taxon>Cellulomonas</taxon>
    </lineage>
</organism>
<proteinExistence type="predicted"/>
<dbReference type="RefSeq" id="WP_146847507.1">
    <property type="nucleotide sequence ID" value="NZ_BJWH01000023.1"/>
</dbReference>
<protein>
    <submittedName>
        <fullName evidence="2">Uncharacterized protein</fullName>
    </submittedName>
</protein>
<evidence type="ECO:0000313" key="2">
    <source>
        <dbReference type="EMBL" id="GEL99880.1"/>
    </source>
</evidence>
<gene>
    <name evidence="2" type="ORF">CTE05_34270</name>
</gene>
<name>A0A511JPC5_9CELL</name>
<dbReference type="EMBL" id="BJWH01000023">
    <property type="protein sequence ID" value="GEL99880.1"/>
    <property type="molecule type" value="Genomic_DNA"/>
</dbReference>
<keyword evidence="1" id="KW-0472">Membrane</keyword>
<reference evidence="2 3" key="1">
    <citation type="submission" date="2019-07" db="EMBL/GenBank/DDBJ databases">
        <title>Whole genome shotgun sequence of Cellulomonas terrae NBRC 100819.</title>
        <authorList>
            <person name="Hosoyama A."/>
            <person name="Uohara A."/>
            <person name="Ohji S."/>
            <person name="Ichikawa N."/>
        </authorList>
    </citation>
    <scope>NUCLEOTIDE SEQUENCE [LARGE SCALE GENOMIC DNA]</scope>
    <source>
        <strain evidence="2 3">NBRC 100819</strain>
    </source>
</reference>
<keyword evidence="1" id="KW-1133">Transmembrane helix</keyword>
<feature type="transmembrane region" description="Helical" evidence="1">
    <location>
        <begin position="6"/>
        <end position="32"/>
    </location>
</feature>
<sequence length="171" mass="19310">MTPEQWWANLLQGSVAAVLSLVGLFAVFWLTLRVERNRDATRRADEAKQRREERVTISALTLIRHFANVPWSSTKTEAERWRETAVAELVAIEVLAAPDQPALSRWAGRAVMDLIEAGVQDEIVDDDTEPDGGLRAMDHTQEVASDVLRTLQKHVFVPNGHSESRSDQRER</sequence>
<keyword evidence="1" id="KW-0812">Transmembrane</keyword>
<evidence type="ECO:0000256" key="1">
    <source>
        <dbReference type="SAM" id="Phobius"/>
    </source>
</evidence>